<accession>A0ACB8R5Z0</accession>
<dbReference type="Proteomes" id="UP000814033">
    <property type="component" value="Unassembled WGS sequence"/>
</dbReference>
<organism evidence="1 2">
    <name type="scientific">Auriscalpium vulgare</name>
    <dbReference type="NCBI Taxonomy" id="40419"/>
    <lineage>
        <taxon>Eukaryota</taxon>
        <taxon>Fungi</taxon>
        <taxon>Dikarya</taxon>
        <taxon>Basidiomycota</taxon>
        <taxon>Agaricomycotina</taxon>
        <taxon>Agaricomycetes</taxon>
        <taxon>Russulales</taxon>
        <taxon>Auriscalpiaceae</taxon>
        <taxon>Auriscalpium</taxon>
    </lineage>
</organism>
<gene>
    <name evidence="1" type="ORF">FA95DRAFT_1612765</name>
</gene>
<reference evidence="1" key="2">
    <citation type="journal article" date="2022" name="New Phytol.">
        <title>Evolutionary transition to the ectomycorrhizal habit in the genomes of a hyperdiverse lineage of mushroom-forming fungi.</title>
        <authorList>
            <person name="Looney B."/>
            <person name="Miyauchi S."/>
            <person name="Morin E."/>
            <person name="Drula E."/>
            <person name="Courty P.E."/>
            <person name="Kohler A."/>
            <person name="Kuo A."/>
            <person name="LaButti K."/>
            <person name="Pangilinan J."/>
            <person name="Lipzen A."/>
            <person name="Riley R."/>
            <person name="Andreopoulos W."/>
            <person name="He G."/>
            <person name="Johnson J."/>
            <person name="Nolan M."/>
            <person name="Tritt A."/>
            <person name="Barry K.W."/>
            <person name="Grigoriev I.V."/>
            <person name="Nagy L.G."/>
            <person name="Hibbett D."/>
            <person name="Henrissat B."/>
            <person name="Matheny P.B."/>
            <person name="Labbe J."/>
            <person name="Martin F.M."/>
        </authorList>
    </citation>
    <scope>NUCLEOTIDE SEQUENCE</scope>
    <source>
        <strain evidence="1">FP105234-sp</strain>
    </source>
</reference>
<comment type="caution">
    <text evidence="1">The sequence shown here is derived from an EMBL/GenBank/DDBJ whole genome shotgun (WGS) entry which is preliminary data.</text>
</comment>
<reference evidence="1" key="1">
    <citation type="submission" date="2021-02" db="EMBL/GenBank/DDBJ databases">
        <authorList>
            <consortium name="DOE Joint Genome Institute"/>
            <person name="Ahrendt S."/>
            <person name="Looney B.P."/>
            <person name="Miyauchi S."/>
            <person name="Morin E."/>
            <person name="Drula E."/>
            <person name="Courty P.E."/>
            <person name="Chicoki N."/>
            <person name="Fauchery L."/>
            <person name="Kohler A."/>
            <person name="Kuo A."/>
            <person name="Labutti K."/>
            <person name="Pangilinan J."/>
            <person name="Lipzen A."/>
            <person name="Riley R."/>
            <person name="Andreopoulos W."/>
            <person name="He G."/>
            <person name="Johnson J."/>
            <person name="Barry K.W."/>
            <person name="Grigoriev I.V."/>
            <person name="Nagy L."/>
            <person name="Hibbett D."/>
            <person name="Henrissat B."/>
            <person name="Matheny P.B."/>
            <person name="Labbe J."/>
            <person name="Martin F."/>
        </authorList>
    </citation>
    <scope>NUCLEOTIDE SEQUENCE</scope>
    <source>
        <strain evidence="1">FP105234-sp</strain>
    </source>
</reference>
<sequence>MFKFFARKPAAQDDSMAVDPPSPSKDVHQLRTPSPSDGTPATALLASPAPSLSPQPTPLDPQSLHSLLTAVPPKTLHTYTLAHLPSAPPPTLAALADFFATLTPPPRLHCARCHADFVDVENGDRACRVAHDDESAEVERVGRRAGEGAEYETLWGCCGRTVEGDGDQGPPDGWCYEGKHTTDVKRARFRADSTLTNDRLQSCLRLNCHGVRDTLPRSTRASKRPRPLPDADAEDDDASEGTEDSGMAEIAAGVSNLGRAKGKGKAPPKSKGKGKGKPPAQSDAEDSSVEASVRSAPAPTTSPAAKPRRRKPSAPSPRAPPRSKLAKSTTAPTAEDDHPMSDAAGRAPVRGRATKGRAEVVIRQTRSQSVGAASARGKSRARREREGHGAETADERERTDGEGKRKRRKLAAAPS</sequence>
<proteinExistence type="predicted"/>
<name>A0ACB8R5Z0_9AGAM</name>
<protein>
    <submittedName>
        <fullName evidence="1">Uncharacterized protein</fullName>
    </submittedName>
</protein>
<dbReference type="EMBL" id="MU276341">
    <property type="protein sequence ID" value="KAI0039195.1"/>
    <property type="molecule type" value="Genomic_DNA"/>
</dbReference>
<evidence type="ECO:0000313" key="1">
    <source>
        <dbReference type="EMBL" id="KAI0039195.1"/>
    </source>
</evidence>
<keyword evidence="2" id="KW-1185">Reference proteome</keyword>
<evidence type="ECO:0000313" key="2">
    <source>
        <dbReference type="Proteomes" id="UP000814033"/>
    </source>
</evidence>